<dbReference type="InterPro" id="IPR014500">
    <property type="entry name" value="UCP019307_cupin"/>
</dbReference>
<evidence type="ECO:0000313" key="2">
    <source>
        <dbReference type="Proteomes" id="UP000547879"/>
    </source>
</evidence>
<protein>
    <submittedName>
        <fullName evidence="1">Uncharacterized protein YjlB</fullName>
    </submittedName>
</protein>
<dbReference type="PANTHER" id="PTHR36448:SF2">
    <property type="entry name" value="CUPIN TYPE-1 DOMAIN-CONTAINING PROTEIN"/>
    <property type="match status" value="1"/>
</dbReference>
<proteinExistence type="predicted"/>
<dbReference type="PANTHER" id="PTHR36448">
    <property type="entry name" value="BLR7373 PROTEIN"/>
    <property type="match status" value="1"/>
</dbReference>
<keyword evidence="2" id="KW-1185">Reference proteome</keyword>
<dbReference type="AlphaFoldDB" id="A0A7W9YA99"/>
<dbReference type="InterPro" id="IPR014710">
    <property type="entry name" value="RmlC-like_jellyroll"/>
</dbReference>
<dbReference type="Proteomes" id="UP000547879">
    <property type="component" value="Unassembled WGS sequence"/>
</dbReference>
<dbReference type="Gene3D" id="2.60.120.10">
    <property type="entry name" value="Jelly Rolls"/>
    <property type="match status" value="1"/>
</dbReference>
<reference evidence="1 2" key="1">
    <citation type="submission" date="2020-08" db="EMBL/GenBank/DDBJ databases">
        <title>Genomic Encyclopedia of Type Strains, Phase IV (KMG-IV): sequencing the most valuable type-strain genomes for metagenomic binning, comparative biology and taxonomic classification.</title>
        <authorList>
            <person name="Goeker M."/>
        </authorList>
    </citation>
    <scope>NUCLEOTIDE SEQUENCE [LARGE SCALE GENOMIC DNA]</scope>
    <source>
        <strain evidence="1 2">DSM 100734</strain>
    </source>
</reference>
<name>A0A7W9YA99_9HYPH</name>
<organism evidence="1 2">
    <name type="scientific">Rhizobium wenxiniae</name>
    <dbReference type="NCBI Taxonomy" id="1737357"/>
    <lineage>
        <taxon>Bacteria</taxon>
        <taxon>Pseudomonadati</taxon>
        <taxon>Pseudomonadota</taxon>
        <taxon>Alphaproteobacteria</taxon>
        <taxon>Hyphomicrobiales</taxon>
        <taxon>Rhizobiaceae</taxon>
        <taxon>Rhizobium/Agrobacterium group</taxon>
        <taxon>Rhizobium</taxon>
    </lineage>
</organism>
<dbReference type="SUPFAM" id="SSF51182">
    <property type="entry name" value="RmlC-like cupins"/>
    <property type="match status" value="1"/>
</dbReference>
<dbReference type="CDD" id="cd02219">
    <property type="entry name" value="cupin_YjlB-like"/>
    <property type="match status" value="1"/>
</dbReference>
<dbReference type="EMBL" id="JACHEG010000006">
    <property type="protein sequence ID" value="MBB6164752.1"/>
    <property type="molecule type" value="Genomic_DNA"/>
</dbReference>
<dbReference type="InterPro" id="IPR047121">
    <property type="entry name" value="YjiB-like"/>
</dbReference>
<dbReference type="InterPro" id="IPR011051">
    <property type="entry name" value="RmlC_Cupin_sf"/>
</dbReference>
<dbReference type="PIRSF" id="PIRSF019307">
    <property type="entry name" value="UCP019307"/>
    <property type="match status" value="1"/>
</dbReference>
<comment type="caution">
    <text evidence="1">The sequence shown here is derived from an EMBL/GenBank/DDBJ whole genome shotgun (WGS) entry which is preliminary data.</text>
</comment>
<gene>
    <name evidence="1" type="ORF">HNQ72_004597</name>
</gene>
<evidence type="ECO:0000313" key="1">
    <source>
        <dbReference type="EMBL" id="MBB6164752.1"/>
    </source>
</evidence>
<accession>A0A7W9YA99</accession>
<sequence length="160" mass="17443">MDVDAIVFESSDWVPNNQRLPVLRYRVDVAEAEEVDALFAKYGWSGIWTNGVYDYQHYHTGAHEVLGVKRGSAKLLIGGPDGHAFSVLPGDCQVLPASTGHKNLGCSHDFQVIRCLPSGPARGHTALAPAEEMLSRIASLPLPRTDPVQGISGILLDKWR</sequence>